<organism evidence="1">
    <name type="scientific">marine sediment metagenome</name>
    <dbReference type="NCBI Taxonomy" id="412755"/>
    <lineage>
        <taxon>unclassified sequences</taxon>
        <taxon>metagenomes</taxon>
        <taxon>ecological metagenomes</taxon>
    </lineage>
</organism>
<reference evidence="1" key="1">
    <citation type="journal article" date="2015" name="Nature">
        <title>Complex archaea that bridge the gap between prokaryotes and eukaryotes.</title>
        <authorList>
            <person name="Spang A."/>
            <person name="Saw J.H."/>
            <person name="Jorgensen S.L."/>
            <person name="Zaremba-Niedzwiedzka K."/>
            <person name="Martijn J."/>
            <person name="Lind A.E."/>
            <person name="van Eijk R."/>
            <person name="Schleper C."/>
            <person name="Guy L."/>
            <person name="Ettema T.J."/>
        </authorList>
    </citation>
    <scope>NUCLEOTIDE SEQUENCE</scope>
</reference>
<name>A0A0F9RQ94_9ZZZZ</name>
<dbReference type="EMBL" id="LAZR01000829">
    <property type="protein sequence ID" value="KKN56849.1"/>
    <property type="molecule type" value="Genomic_DNA"/>
</dbReference>
<accession>A0A0F9RQ94</accession>
<gene>
    <name evidence="1" type="ORF">LCGC14_0568310</name>
</gene>
<protein>
    <submittedName>
        <fullName evidence="1">Uncharacterized protein</fullName>
    </submittedName>
</protein>
<comment type="caution">
    <text evidence="1">The sequence shown here is derived from an EMBL/GenBank/DDBJ whole genome shotgun (WGS) entry which is preliminary data.</text>
</comment>
<evidence type="ECO:0000313" key="1">
    <source>
        <dbReference type="EMBL" id="KKN56849.1"/>
    </source>
</evidence>
<sequence>MDSKMASSLLNTIDEAYDRIKLYKAKRGVVKIDVEEFEKIRSSVRATRNYLAGYVTGYITGEE</sequence>
<proteinExistence type="predicted"/>
<dbReference type="AlphaFoldDB" id="A0A0F9RQ94"/>